<dbReference type="Proteomes" id="UP000499080">
    <property type="component" value="Unassembled WGS sequence"/>
</dbReference>
<organism evidence="1 2">
    <name type="scientific">Araneus ventricosus</name>
    <name type="common">Orbweaver spider</name>
    <name type="synonym">Epeira ventricosa</name>
    <dbReference type="NCBI Taxonomy" id="182803"/>
    <lineage>
        <taxon>Eukaryota</taxon>
        <taxon>Metazoa</taxon>
        <taxon>Ecdysozoa</taxon>
        <taxon>Arthropoda</taxon>
        <taxon>Chelicerata</taxon>
        <taxon>Arachnida</taxon>
        <taxon>Araneae</taxon>
        <taxon>Araneomorphae</taxon>
        <taxon>Entelegynae</taxon>
        <taxon>Araneoidea</taxon>
        <taxon>Araneidae</taxon>
        <taxon>Araneus</taxon>
    </lineage>
</organism>
<dbReference type="AlphaFoldDB" id="A0A4Y2WV78"/>
<protein>
    <submittedName>
        <fullName evidence="1">Uncharacterized protein</fullName>
    </submittedName>
</protein>
<sequence>MAATFIRLASKIVGSGQKITAASCERSPGDFFACYLSLKKDASFPDSWKGAGGPSRGPPEVGRWGDVGSAQDFRDSLGFLSLNCRFFWADGRCETAFRHQLTARYPFVFTGASCIRIGAVLTNLCVVG</sequence>
<gene>
    <name evidence="1" type="ORF">AVEN_238558_1</name>
</gene>
<evidence type="ECO:0000313" key="2">
    <source>
        <dbReference type="Proteomes" id="UP000499080"/>
    </source>
</evidence>
<proteinExistence type="predicted"/>
<reference evidence="1 2" key="1">
    <citation type="journal article" date="2019" name="Sci. Rep.">
        <title>Orb-weaving spider Araneus ventricosus genome elucidates the spidroin gene catalogue.</title>
        <authorList>
            <person name="Kono N."/>
            <person name="Nakamura H."/>
            <person name="Ohtoshi R."/>
            <person name="Moran D.A.P."/>
            <person name="Shinohara A."/>
            <person name="Yoshida Y."/>
            <person name="Fujiwara M."/>
            <person name="Mori M."/>
            <person name="Tomita M."/>
            <person name="Arakawa K."/>
        </authorList>
    </citation>
    <scope>NUCLEOTIDE SEQUENCE [LARGE SCALE GENOMIC DNA]</scope>
</reference>
<comment type="caution">
    <text evidence="1">The sequence shown here is derived from an EMBL/GenBank/DDBJ whole genome shotgun (WGS) entry which is preliminary data.</text>
</comment>
<accession>A0A4Y2WV78</accession>
<evidence type="ECO:0000313" key="1">
    <source>
        <dbReference type="EMBL" id="GBO41355.1"/>
    </source>
</evidence>
<name>A0A4Y2WV78_ARAVE</name>
<keyword evidence="2" id="KW-1185">Reference proteome</keyword>
<dbReference type="EMBL" id="BGPR01066964">
    <property type="protein sequence ID" value="GBO41355.1"/>
    <property type="molecule type" value="Genomic_DNA"/>
</dbReference>